<proteinExistence type="predicted"/>
<dbReference type="Pfam" id="PF00117">
    <property type="entry name" value="GATase"/>
    <property type="match status" value="1"/>
</dbReference>
<dbReference type="PROSITE" id="PS51273">
    <property type="entry name" value="GATASE_TYPE_1"/>
    <property type="match status" value="1"/>
</dbReference>
<organism evidence="2 3">
    <name type="scientific">Ammonicoccus fulvus</name>
    <dbReference type="NCBI Taxonomy" id="3138240"/>
    <lineage>
        <taxon>Bacteria</taxon>
        <taxon>Bacillati</taxon>
        <taxon>Actinomycetota</taxon>
        <taxon>Actinomycetes</taxon>
        <taxon>Propionibacteriales</taxon>
        <taxon>Propionibacteriaceae</taxon>
        <taxon>Ammonicoccus</taxon>
    </lineage>
</organism>
<reference evidence="2 3" key="1">
    <citation type="submission" date="2024-04" db="EMBL/GenBank/DDBJ databases">
        <title>Isolation of an actinomycete strain from pig manure.</title>
        <authorList>
            <person name="Gong T."/>
            <person name="Yu Z."/>
            <person name="An M."/>
            <person name="Wei C."/>
            <person name="Yang W."/>
            <person name="Liu L."/>
        </authorList>
    </citation>
    <scope>NUCLEOTIDE SEQUENCE [LARGE SCALE GENOMIC DNA]</scope>
    <source>
        <strain evidence="2 3">ZF39</strain>
    </source>
</reference>
<feature type="domain" description="Glutamine amidotransferase" evidence="1">
    <location>
        <begin position="54"/>
        <end position="195"/>
    </location>
</feature>
<dbReference type="NCBIfam" id="NF005743">
    <property type="entry name" value="PRK07567.1"/>
    <property type="match status" value="1"/>
</dbReference>
<evidence type="ECO:0000313" key="3">
    <source>
        <dbReference type="Proteomes" id="UP001442841"/>
    </source>
</evidence>
<dbReference type="Proteomes" id="UP001442841">
    <property type="component" value="Chromosome"/>
</dbReference>
<evidence type="ECO:0000259" key="1">
    <source>
        <dbReference type="Pfam" id="PF00117"/>
    </source>
</evidence>
<keyword evidence="3" id="KW-1185">Reference proteome</keyword>
<dbReference type="RefSeq" id="WP_425309727.1">
    <property type="nucleotide sequence ID" value="NZ_CP154795.1"/>
</dbReference>
<sequence length="244" mass="27038">MSPKQFLFLGTRAGHSIADAEYEAICHYAGLPTSRMDRVRLEIEPMPLVDLDRYAGIITGGSPFNSSDPTEEKSDIQRRVESDMHMLLNEIVAQDKPFLGACYGVGTLGTHQGAIIDRTFGEPPGTGHIELTDAGRDDPLCAGLPDEFDAFLGHKEAVRQLPAHAVLLATSGPCPVQMFRIKENLYATQFHPELDSAGLIERLNEYRHAGYFHPDELDQLTHDALTANVVYPQMILKNFVEKYA</sequence>
<dbReference type="InterPro" id="IPR017926">
    <property type="entry name" value="GATASE"/>
</dbReference>
<dbReference type="SUPFAM" id="SSF52317">
    <property type="entry name" value="Class I glutamine amidotransferase-like"/>
    <property type="match status" value="1"/>
</dbReference>
<accession>A0ABZ3FQD9</accession>
<dbReference type="CDD" id="cd01741">
    <property type="entry name" value="GATase1_1"/>
    <property type="match status" value="1"/>
</dbReference>
<name>A0ABZ3FQD9_9ACTN</name>
<dbReference type="InterPro" id="IPR044992">
    <property type="entry name" value="ChyE-like"/>
</dbReference>
<dbReference type="PANTHER" id="PTHR42695">
    <property type="entry name" value="GLUTAMINE AMIDOTRANSFERASE YLR126C-RELATED"/>
    <property type="match status" value="1"/>
</dbReference>
<evidence type="ECO:0000313" key="2">
    <source>
        <dbReference type="EMBL" id="XAN08273.1"/>
    </source>
</evidence>
<gene>
    <name evidence="2" type="ORF">AADG42_13510</name>
</gene>
<dbReference type="InterPro" id="IPR029062">
    <property type="entry name" value="Class_I_gatase-like"/>
</dbReference>
<dbReference type="PANTHER" id="PTHR42695:SF5">
    <property type="entry name" value="GLUTAMINE AMIDOTRANSFERASE YLR126C-RELATED"/>
    <property type="match status" value="1"/>
</dbReference>
<keyword evidence="2" id="KW-0315">Glutamine amidotransferase</keyword>
<dbReference type="Gene3D" id="3.40.50.880">
    <property type="match status" value="1"/>
</dbReference>
<protein>
    <submittedName>
        <fullName evidence="2">Glutamine amidotransferase</fullName>
    </submittedName>
</protein>
<dbReference type="EMBL" id="CP154795">
    <property type="protein sequence ID" value="XAN08273.1"/>
    <property type="molecule type" value="Genomic_DNA"/>
</dbReference>